<keyword evidence="2" id="KW-0472">Membrane</keyword>
<feature type="transmembrane region" description="Helical" evidence="2">
    <location>
        <begin position="93"/>
        <end position="112"/>
    </location>
</feature>
<dbReference type="EMBL" id="BNBO01000009">
    <property type="protein sequence ID" value="GHH67671.1"/>
    <property type="molecule type" value="Genomic_DNA"/>
</dbReference>
<comment type="caution">
    <text evidence="3">The sequence shown here is derived from an EMBL/GenBank/DDBJ whole genome shotgun (WGS) entry which is preliminary data.</text>
</comment>
<reference evidence="3" key="2">
    <citation type="submission" date="2020-09" db="EMBL/GenBank/DDBJ databases">
        <authorList>
            <person name="Sun Q."/>
            <person name="Ohkuma M."/>
        </authorList>
    </citation>
    <scope>NUCLEOTIDE SEQUENCE</scope>
    <source>
        <strain evidence="3">JCM 4646</strain>
    </source>
</reference>
<feature type="region of interest" description="Disordered" evidence="1">
    <location>
        <begin position="62"/>
        <end position="83"/>
    </location>
</feature>
<dbReference type="Proteomes" id="UP000617734">
    <property type="component" value="Unassembled WGS sequence"/>
</dbReference>
<name>A0A919KQ07_9ACTN</name>
<evidence type="ECO:0000256" key="1">
    <source>
        <dbReference type="SAM" id="MobiDB-lite"/>
    </source>
</evidence>
<accession>A0A919KQ07</accession>
<keyword evidence="2" id="KW-1133">Transmembrane helix</keyword>
<evidence type="ECO:0000256" key="2">
    <source>
        <dbReference type="SAM" id="Phobius"/>
    </source>
</evidence>
<reference evidence="3" key="1">
    <citation type="journal article" date="2014" name="Int. J. Syst. Evol. Microbiol.">
        <title>Complete genome sequence of Corynebacterium casei LMG S-19264T (=DSM 44701T), isolated from a smear-ripened cheese.</title>
        <authorList>
            <consortium name="US DOE Joint Genome Institute (JGI-PGF)"/>
            <person name="Walter F."/>
            <person name="Albersmeier A."/>
            <person name="Kalinowski J."/>
            <person name="Ruckert C."/>
        </authorList>
    </citation>
    <scope>NUCLEOTIDE SEQUENCE</scope>
    <source>
        <strain evidence="3">JCM 4646</strain>
    </source>
</reference>
<keyword evidence="4" id="KW-1185">Reference proteome</keyword>
<keyword evidence="2" id="KW-0812">Transmembrane</keyword>
<gene>
    <name evidence="3" type="ORF">GCM10018781_23310</name>
</gene>
<sequence length="117" mass="12077">MPDDPELLLGDVEAARSALGLPDGPEEPDGADGAHARASRWGRATRAAGRVRTAGLAKLGRAAGRPGGIRPYHPETAAEPFPEDDGAWAPARVPYLLVAGLAAGGLVAVVVLRRRRG</sequence>
<protein>
    <submittedName>
        <fullName evidence="3">Uncharacterized protein</fullName>
    </submittedName>
</protein>
<dbReference type="AlphaFoldDB" id="A0A919KQ07"/>
<feature type="compositionally biased region" description="Low complexity" evidence="1">
    <location>
        <begin position="62"/>
        <end position="71"/>
    </location>
</feature>
<evidence type="ECO:0000313" key="3">
    <source>
        <dbReference type="EMBL" id="GHH67671.1"/>
    </source>
</evidence>
<evidence type="ECO:0000313" key="4">
    <source>
        <dbReference type="Proteomes" id="UP000617734"/>
    </source>
</evidence>
<feature type="region of interest" description="Disordered" evidence="1">
    <location>
        <begin position="18"/>
        <end position="44"/>
    </location>
</feature>
<organism evidence="3 4">
    <name type="scientific">Kitasatospora indigofera</name>
    <dbReference type="NCBI Taxonomy" id="67307"/>
    <lineage>
        <taxon>Bacteria</taxon>
        <taxon>Bacillati</taxon>
        <taxon>Actinomycetota</taxon>
        <taxon>Actinomycetes</taxon>
        <taxon>Kitasatosporales</taxon>
        <taxon>Streptomycetaceae</taxon>
        <taxon>Kitasatospora</taxon>
    </lineage>
</organism>
<proteinExistence type="predicted"/>